<dbReference type="RefSeq" id="WP_258846080.1">
    <property type="nucleotide sequence ID" value="NZ_JANUGX010000015.1"/>
</dbReference>
<dbReference type="Gene3D" id="3.40.50.1240">
    <property type="entry name" value="Phosphoglycerate mutase-like"/>
    <property type="match status" value="1"/>
</dbReference>
<dbReference type="SUPFAM" id="SSF53254">
    <property type="entry name" value="Phosphoglycerate mutase-like"/>
    <property type="match status" value="1"/>
</dbReference>
<feature type="signal peptide" evidence="1">
    <location>
        <begin position="1"/>
        <end position="23"/>
    </location>
</feature>
<dbReference type="CDD" id="cd07040">
    <property type="entry name" value="HP"/>
    <property type="match status" value="1"/>
</dbReference>
<comment type="caution">
    <text evidence="2">The sequence shown here is derived from an EMBL/GenBank/DDBJ whole genome shotgun (WGS) entry which is preliminary data.</text>
</comment>
<keyword evidence="3" id="KW-1185">Reference proteome</keyword>
<keyword evidence="1" id="KW-0732">Signal</keyword>
<accession>A0ABT2A7X4</accession>
<dbReference type="EMBL" id="JANUGX010000015">
    <property type="protein sequence ID" value="MCS0590300.1"/>
    <property type="molecule type" value="Genomic_DNA"/>
</dbReference>
<evidence type="ECO:0000313" key="2">
    <source>
        <dbReference type="EMBL" id="MCS0590300.1"/>
    </source>
</evidence>
<proteinExistence type="predicted"/>
<dbReference type="Proteomes" id="UP001205560">
    <property type="component" value="Unassembled WGS sequence"/>
</dbReference>
<protein>
    <submittedName>
        <fullName evidence="2">Histidine phosphatase family protein</fullName>
    </submittedName>
</protein>
<name>A0ABT2A7X4_9BURK</name>
<sequence length="203" mass="20916">MHRRGFLAALATALGGGPLAAGAMPDQAAAASELWTRLRGGGHILLVRHAATDPGVGDPPGFRLGQCGTQRNLSERGRREAQALGAALRDGGVAVGAVWSSRWCRCLDTARLAFGRVEPAPVLDSMFEEDGAARRARVARTLARLAAHPLDGKAGNLALVTHDVNIRALADESVAPGGIVVARMRGGALAVLGQLPLDSAPSS</sequence>
<gene>
    <name evidence="2" type="ORF">NX782_13975</name>
</gene>
<feature type="chain" id="PRO_5045602718" evidence="1">
    <location>
        <begin position="24"/>
        <end position="203"/>
    </location>
</feature>
<dbReference type="SMART" id="SM00855">
    <property type="entry name" value="PGAM"/>
    <property type="match status" value="1"/>
</dbReference>
<organism evidence="2 3">
    <name type="scientific">Massilia norwichensis</name>
    <dbReference type="NCBI Taxonomy" id="1442366"/>
    <lineage>
        <taxon>Bacteria</taxon>
        <taxon>Pseudomonadati</taxon>
        <taxon>Pseudomonadota</taxon>
        <taxon>Betaproteobacteria</taxon>
        <taxon>Burkholderiales</taxon>
        <taxon>Oxalobacteraceae</taxon>
        <taxon>Telluria group</taxon>
        <taxon>Massilia</taxon>
    </lineage>
</organism>
<dbReference type="InterPro" id="IPR029033">
    <property type="entry name" value="His_PPase_superfam"/>
</dbReference>
<dbReference type="InterPro" id="IPR006311">
    <property type="entry name" value="TAT_signal"/>
</dbReference>
<reference evidence="2 3" key="1">
    <citation type="submission" date="2022-08" db="EMBL/GenBank/DDBJ databases">
        <title>Reclassification of Massilia species as members of the genera Telluria, Duganella, Pseudoduganella, Mokoshia gen. nov. and Zemynaea gen. nov. using orthogonal and non-orthogonal genome-based approaches.</title>
        <authorList>
            <person name="Bowman J.P."/>
        </authorList>
    </citation>
    <scope>NUCLEOTIDE SEQUENCE [LARGE SCALE GENOMIC DNA]</scope>
    <source>
        <strain evidence="2 3">LMG 28164</strain>
    </source>
</reference>
<evidence type="ECO:0000256" key="1">
    <source>
        <dbReference type="SAM" id="SignalP"/>
    </source>
</evidence>
<dbReference type="InterPro" id="IPR013078">
    <property type="entry name" value="His_Pase_superF_clade-1"/>
</dbReference>
<dbReference type="PROSITE" id="PS51318">
    <property type="entry name" value="TAT"/>
    <property type="match status" value="1"/>
</dbReference>
<evidence type="ECO:0000313" key="3">
    <source>
        <dbReference type="Proteomes" id="UP001205560"/>
    </source>
</evidence>
<dbReference type="Pfam" id="PF00300">
    <property type="entry name" value="His_Phos_1"/>
    <property type="match status" value="1"/>
</dbReference>